<gene>
    <name evidence="2" type="ORF">BU23DRAFT_564065</name>
</gene>
<name>A0A6A5VL80_9PLEO</name>
<keyword evidence="3" id="KW-1185">Reference proteome</keyword>
<dbReference type="OrthoDB" id="5142818at2759"/>
<reference evidence="2" key="1">
    <citation type="journal article" date="2020" name="Stud. Mycol.">
        <title>101 Dothideomycetes genomes: a test case for predicting lifestyles and emergence of pathogens.</title>
        <authorList>
            <person name="Haridas S."/>
            <person name="Albert R."/>
            <person name="Binder M."/>
            <person name="Bloem J."/>
            <person name="Labutti K."/>
            <person name="Salamov A."/>
            <person name="Andreopoulos B."/>
            <person name="Baker S."/>
            <person name="Barry K."/>
            <person name="Bills G."/>
            <person name="Bluhm B."/>
            <person name="Cannon C."/>
            <person name="Castanera R."/>
            <person name="Culley D."/>
            <person name="Daum C."/>
            <person name="Ezra D."/>
            <person name="Gonzalez J."/>
            <person name="Henrissat B."/>
            <person name="Kuo A."/>
            <person name="Liang C."/>
            <person name="Lipzen A."/>
            <person name="Lutzoni F."/>
            <person name="Magnuson J."/>
            <person name="Mondo S."/>
            <person name="Nolan M."/>
            <person name="Ohm R."/>
            <person name="Pangilinan J."/>
            <person name="Park H.-J."/>
            <person name="Ramirez L."/>
            <person name="Alfaro M."/>
            <person name="Sun H."/>
            <person name="Tritt A."/>
            <person name="Yoshinaga Y."/>
            <person name="Zwiers L.-H."/>
            <person name="Turgeon B."/>
            <person name="Goodwin S."/>
            <person name="Spatafora J."/>
            <person name="Crous P."/>
            <person name="Grigoriev I."/>
        </authorList>
    </citation>
    <scope>NUCLEOTIDE SEQUENCE</scope>
    <source>
        <strain evidence="2">CBS 107.79</strain>
    </source>
</reference>
<feature type="compositionally biased region" description="Polar residues" evidence="1">
    <location>
        <begin position="211"/>
        <end position="220"/>
    </location>
</feature>
<dbReference type="AlphaFoldDB" id="A0A6A5VL80"/>
<feature type="region of interest" description="Disordered" evidence="1">
    <location>
        <begin position="90"/>
        <end position="117"/>
    </location>
</feature>
<proteinExistence type="predicted"/>
<organism evidence="2 3">
    <name type="scientific">Bimuria novae-zelandiae CBS 107.79</name>
    <dbReference type="NCBI Taxonomy" id="1447943"/>
    <lineage>
        <taxon>Eukaryota</taxon>
        <taxon>Fungi</taxon>
        <taxon>Dikarya</taxon>
        <taxon>Ascomycota</taxon>
        <taxon>Pezizomycotina</taxon>
        <taxon>Dothideomycetes</taxon>
        <taxon>Pleosporomycetidae</taxon>
        <taxon>Pleosporales</taxon>
        <taxon>Massarineae</taxon>
        <taxon>Didymosphaeriaceae</taxon>
        <taxon>Bimuria</taxon>
    </lineage>
</organism>
<sequence length="220" mass="25468">MWPDAAETGEIQYSNSYLGPLCNVQGVENVRLARRVKDVEQAAFIIPDASSAPAAWLISLQWDHGFDMDTELYGRVTMNKYTGIGTWESWHSESSSEQRKEIGTESGTGAEDKREIKRGDEHVRERWEFFRWNAPSYGATREREEESIRQPSARQHWEQAVKRYMLPVQTWEQERWDIETPHQSPNAPREDDMDEDDMDGDGMDEDESMSNTENIGSETE</sequence>
<feature type="region of interest" description="Disordered" evidence="1">
    <location>
        <begin position="174"/>
        <end position="220"/>
    </location>
</feature>
<feature type="compositionally biased region" description="Basic and acidic residues" evidence="1">
    <location>
        <begin position="90"/>
        <end position="103"/>
    </location>
</feature>
<evidence type="ECO:0000256" key="1">
    <source>
        <dbReference type="SAM" id="MobiDB-lite"/>
    </source>
</evidence>
<dbReference type="Proteomes" id="UP000800036">
    <property type="component" value="Unassembled WGS sequence"/>
</dbReference>
<accession>A0A6A5VL80</accession>
<evidence type="ECO:0000313" key="3">
    <source>
        <dbReference type="Proteomes" id="UP000800036"/>
    </source>
</evidence>
<protein>
    <submittedName>
        <fullName evidence="2">Uncharacterized protein</fullName>
    </submittedName>
</protein>
<evidence type="ECO:0000313" key="2">
    <source>
        <dbReference type="EMBL" id="KAF1978473.1"/>
    </source>
</evidence>
<feature type="compositionally biased region" description="Acidic residues" evidence="1">
    <location>
        <begin position="191"/>
        <end position="208"/>
    </location>
</feature>
<dbReference type="EMBL" id="ML976660">
    <property type="protein sequence ID" value="KAF1978473.1"/>
    <property type="molecule type" value="Genomic_DNA"/>
</dbReference>